<feature type="coiled-coil region" evidence="1">
    <location>
        <begin position="1"/>
        <end position="44"/>
    </location>
</feature>
<proteinExistence type="predicted"/>
<accession>A0A8S5Q904</accession>
<evidence type="ECO:0000313" key="2">
    <source>
        <dbReference type="EMBL" id="DAE15520.1"/>
    </source>
</evidence>
<protein>
    <submittedName>
        <fullName evidence="2">Uncharacterized protein</fullName>
    </submittedName>
</protein>
<evidence type="ECO:0000256" key="1">
    <source>
        <dbReference type="SAM" id="Coils"/>
    </source>
</evidence>
<reference evidence="2" key="1">
    <citation type="journal article" date="2021" name="Proc. Natl. Acad. Sci. U.S.A.">
        <title>A Catalog of Tens of Thousands of Viruses from Human Metagenomes Reveals Hidden Associations with Chronic Diseases.</title>
        <authorList>
            <person name="Tisza M.J."/>
            <person name="Buck C.B."/>
        </authorList>
    </citation>
    <scope>NUCLEOTIDE SEQUENCE</scope>
    <source>
        <strain evidence="2">CtZ5d16</strain>
    </source>
</reference>
<name>A0A8S5Q904_9CAUD</name>
<sequence length="92" mass="10661">MRTLAKRLRKEQKKVKIAVKERDAALHQADIQRKMRLKEELKRKTQGQLLAYLIREHSGGEIEVDVAKMQQENPEGTVATKPQDGKMRIKVL</sequence>
<keyword evidence="1" id="KW-0175">Coiled coil</keyword>
<organism evidence="2">
    <name type="scientific">Podoviridae sp. ctZ5d16</name>
    <dbReference type="NCBI Taxonomy" id="2825257"/>
    <lineage>
        <taxon>Viruses</taxon>
        <taxon>Duplodnaviria</taxon>
        <taxon>Heunggongvirae</taxon>
        <taxon>Uroviricota</taxon>
        <taxon>Caudoviricetes</taxon>
    </lineage>
</organism>
<dbReference type="EMBL" id="BK015606">
    <property type="protein sequence ID" value="DAE15520.1"/>
    <property type="molecule type" value="Genomic_DNA"/>
</dbReference>